<feature type="domain" description="SDH C-terminal" evidence="11">
    <location>
        <begin position="245"/>
        <end position="275"/>
    </location>
</feature>
<dbReference type="UniPathway" id="UPA00053">
    <property type="reaction ID" value="UER00087"/>
</dbReference>
<organism evidence="12 13">
    <name type="scientific">Cocleimonas flava</name>
    <dbReference type="NCBI Taxonomy" id="634765"/>
    <lineage>
        <taxon>Bacteria</taxon>
        <taxon>Pseudomonadati</taxon>
        <taxon>Pseudomonadota</taxon>
        <taxon>Gammaproteobacteria</taxon>
        <taxon>Thiotrichales</taxon>
        <taxon>Thiotrichaceae</taxon>
        <taxon>Cocleimonas</taxon>
    </lineage>
</organism>
<dbReference type="InterPro" id="IPR041121">
    <property type="entry name" value="SDH_C"/>
</dbReference>
<dbReference type="PANTHER" id="PTHR21089">
    <property type="entry name" value="SHIKIMATE DEHYDROGENASE"/>
    <property type="match status" value="1"/>
</dbReference>
<proteinExistence type="inferred from homology"/>
<reference evidence="12 13" key="1">
    <citation type="submission" date="2019-03" db="EMBL/GenBank/DDBJ databases">
        <title>Genomic Encyclopedia of Type Strains, Phase IV (KMG-IV): sequencing the most valuable type-strain genomes for metagenomic binning, comparative biology and taxonomic classification.</title>
        <authorList>
            <person name="Goeker M."/>
        </authorList>
    </citation>
    <scope>NUCLEOTIDE SEQUENCE [LARGE SCALE GENOMIC DNA]</scope>
    <source>
        <strain evidence="12 13">DSM 24830</strain>
    </source>
</reference>
<keyword evidence="3 8" id="KW-0028">Amino-acid biosynthesis</keyword>
<dbReference type="EMBL" id="SMFQ01000003">
    <property type="protein sequence ID" value="TCJ87100.1"/>
    <property type="molecule type" value="Genomic_DNA"/>
</dbReference>
<feature type="active site" description="Proton acceptor" evidence="8">
    <location>
        <position position="65"/>
    </location>
</feature>
<dbReference type="InterPro" id="IPR022893">
    <property type="entry name" value="Shikimate_DH_fam"/>
</dbReference>
<feature type="binding site" evidence="8">
    <location>
        <position position="252"/>
    </location>
    <ligand>
        <name>shikimate</name>
        <dbReference type="ChEBI" id="CHEBI:36208"/>
    </ligand>
</feature>
<dbReference type="GO" id="GO:0019632">
    <property type="term" value="P:shikimate metabolic process"/>
    <property type="evidence" value="ECO:0007669"/>
    <property type="project" value="InterPro"/>
</dbReference>
<dbReference type="GO" id="GO:0008652">
    <property type="term" value="P:amino acid biosynthetic process"/>
    <property type="evidence" value="ECO:0007669"/>
    <property type="project" value="UniProtKB-KW"/>
</dbReference>
<feature type="binding site" evidence="8">
    <location>
        <position position="77"/>
    </location>
    <ligand>
        <name>NADP(+)</name>
        <dbReference type="ChEBI" id="CHEBI:58349"/>
    </ligand>
</feature>
<evidence type="ECO:0000313" key="13">
    <source>
        <dbReference type="Proteomes" id="UP000294887"/>
    </source>
</evidence>
<feature type="domain" description="Shikimate dehydrogenase substrate binding N-terminal" evidence="10">
    <location>
        <begin position="6"/>
        <end position="88"/>
    </location>
</feature>
<comment type="subunit">
    <text evidence="8">Homodimer.</text>
</comment>
<dbReference type="GO" id="GO:0050661">
    <property type="term" value="F:NADP binding"/>
    <property type="evidence" value="ECO:0007669"/>
    <property type="project" value="InterPro"/>
</dbReference>
<feature type="binding site" evidence="8">
    <location>
        <position position="221"/>
    </location>
    <ligand>
        <name>NADP(+)</name>
        <dbReference type="ChEBI" id="CHEBI:58349"/>
    </ligand>
</feature>
<comment type="catalytic activity">
    <reaction evidence="7 8">
        <text>shikimate + NADP(+) = 3-dehydroshikimate + NADPH + H(+)</text>
        <dbReference type="Rhea" id="RHEA:17737"/>
        <dbReference type="ChEBI" id="CHEBI:15378"/>
        <dbReference type="ChEBI" id="CHEBI:16630"/>
        <dbReference type="ChEBI" id="CHEBI:36208"/>
        <dbReference type="ChEBI" id="CHEBI:57783"/>
        <dbReference type="ChEBI" id="CHEBI:58349"/>
        <dbReference type="EC" id="1.1.1.25"/>
    </reaction>
</comment>
<comment type="pathway">
    <text evidence="1 8">Metabolic intermediate biosynthesis; chorismate biosynthesis; chorismate from D-erythrose 4-phosphate and phosphoenolpyruvate: step 4/7.</text>
</comment>
<dbReference type="NCBIfam" id="TIGR00507">
    <property type="entry name" value="aroE"/>
    <property type="match status" value="1"/>
</dbReference>
<feature type="binding site" evidence="8">
    <location>
        <position position="223"/>
    </location>
    <ligand>
        <name>shikimate</name>
        <dbReference type="ChEBI" id="CHEBI:36208"/>
    </ligand>
</feature>
<evidence type="ECO:0000256" key="8">
    <source>
        <dbReference type="HAMAP-Rule" id="MF_00222"/>
    </source>
</evidence>
<dbReference type="InterPro" id="IPR013708">
    <property type="entry name" value="Shikimate_DH-bd_N"/>
</dbReference>
<evidence type="ECO:0000256" key="7">
    <source>
        <dbReference type="ARBA" id="ARBA00049442"/>
    </source>
</evidence>
<evidence type="ECO:0000256" key="4">
    <source>
        <dbReference type="ARBA" id="ARBA00022857"/>
    </source>
</evidence>
<keyword evidence="4 8" id="KW-0521">NADP</keyword>
<dbReference type="InterPro" id="IPR046346">
    <property type="entry name" value="Aminoacid_DH-like_N_sf"/>
</dbReference>
<dbReference type="Gene3D" id="3.40.50.10860">
    <property type="entry name" value="Leucine Dehydrogenase, chain A, domain 1"/>
    <property type="match status" value="1"/>
</dbReference>
<dbReference type="FunFam" id="3.40.50.10860:FF:000006">
    <property type="entry name" value="Shikimate dehydrogenase (NADP(+))"/>
    <property type="match status" value="1"/>
</dbReference>
<dbReference type="HAMAP" id="MF_00222">
    <property type="entry name" value="Shikimate_DH_AroE"/>
    <property type="match status" value="1"/>
</dbReference>
<comment type="similarity">
    <text evidence="8">Belongs to the shikimate dehydrogenase family.</text>
</comment>
<sequence>MDKYAVIGNPIAHSKSPQIHQMFAQQADEDIMYEALLSPTDEFKETVEAFRKGGGMGLNVTVPFKQEAWELADELSDYAKKAGAVNTLVFREDGSIYGTNTDGIGLVRDLVENHHSQIQGKRILILGAGGAVRGILQPLLMQLPSQIFIANRTPERATELVADMQELAQQNSPVCELAGGGFNDIEGEYDLIINGTAASLQGIMPPIPESCLASGVHCYDMMYGGRPTAFEFWCEDQGATKVMNGLGMLVEQAAESFSIWRTKMPDTKPVLEAMQLSWLA</sequence>
<name>A0A4R1F1C1_9GAMM</name>
<dbReference type="SUPFAM" id="SSF53223">
    <property type="entry name" value="Aminoacid dehydrogenase-like, N-terminal domain"/>
    <property type="match status" value="1"/>
</dbReference>
<evidence type="ECO:0000256" key="5">
    <source>
        <dbReference type="ARBA" id="ARBA00023002"/>
    </source>
</evidence>
<feature type="binding site" evidence="8">
    <location>
        <position position="245"/>
    </location>
    <ligand>
        <name>NADP(+)</name>
        <dbReference type="ChEBI" id="CHEBI:58349"/>
    </ligand>
</feature>
<keyword evidence="6 8" id="KW-0057">Aromatic amino acid biosynthesis</keyword>
<protein>
    <recommendedName>
        <fullName evidence="2 8">Shikimate dehydrogenase (NADP(+))</fullName>
        <shortName evidence="8">SDH</shortName>
        <ecNumber evidence="2 8">1.1.1.25</ecNumber>
    </recommendedName>
</protein>
<evidence type="ECO:0000313" key="12">
    <source>
        <dbReference type="EMBL" id="TCJ87100.1"/>
    </source>
</evidence>
<evidence type="ECO:0000256" key="2">
    <source>
        <dbReference type="ARBA" id="ARBA00012962"/>
    </source>
</evidence>
<dbReference type="Gene3D" id="3.40.50.720">
    <property type="entry name" value="NAD(P)-binding Rossmann-like Domain"/>
    <property type="match status" value="1"/>
</dbReference>
<dbReference type="GO" id="GO:0005829">
    <property type="term" value="C:cytosol"/>
    <property type="evidence" value="ECO:0007669"/>
    <property type="project" value="TreeGrafter"/>
</dbReference>
<dbReference type="InterPro" id="IPR036291">
    <property type="entry name" value="NAD(P)-bd_dom_sf"/>
</dbReference>
<dbReference type="EC" id="1.1.1.25" evidence="2 8"/>
<comment type="function">
    <text evidence="8">Involved in the biosynthesis of the chorismate, which leads to the biosynthesis of aromatic amino acids. Catalyzes the reversible NADPH linked reduction of 3-dehydroshikimate (DHSA) to yield shikimate (SA).</text>
</comment>
<dbReference type="CDD" id="cd01065">
    <property type="entry name" value="NAD_bind_Shikimate_DH"/>
    <property type="match status" value="1"/>
</dbReference>
<feature type="binding site" evidence="8">
    <location>
        <position position="102"/>
    </location>
    <ligand>
        <name>shikimate</name>
        <dbReference type="ChEBI" id="CHEBI:36208"/>
    </ligand>
</feature>
<evidence type="ECO:0000256" key="3">
    <source>
        <dbReference type="ARBA" id="ARBA00022605"/>
    </source>
</evidence>
<dbReference type="InterPro" id="IPR011342">
    <property type="entry name" value="Shikimate_DH"/>
</dbReference>
<dbReference type="GO" id="GO:0004764">
    <property type="term" value="F:shikimate 3-dehydrogenase (NADP+) activity"/>
    <property type="evidence" value="ECO:0007669"/>
    <property type="project" value="UniProtKB-UniRule"/>
</dbReference>
<comment type="caution">
    <text evidence="12">The sequence shown here is derived from an EMBL/GenBank/DDBJ whole genome shotgun (WGS) entry which is preliminary data.</text>
</comment>
<dbReference type="OrthoDB" id="9776868at2"/>
<keyword evidence="5 8" id="KW-0560">Oxidoreductase</keyword>
<dbReference type="SUPFAM" id="SSF51735">
    <property type="entry name" value="NAD(P)-binding Rossmann-fold domains"/>
    <property type="match status" value="1"/>
</dbReference>
<evidence type="ECO:0000256" key="6">
    <source>
        <dbReference type="ARBA" id="ARBA00023141"/>
    </source>
</evidence>
<evidence type="ECO:0000259" key="9">
    <source>
        <dbReference type="Pfam" id="PF01488"/>
    </source>
</evidence>
<dbReference type="NCBIfam" id="NF001310">
    <property type="entry name" value="PRK00258.1-2"/>
    <property type="match status" value="1"/>
</dbReference>
<dbReference type="Pfam" id="PF01488">
    <property type="entry name" value="Shikimate_DH"/>
    <property type="match status" value="1"/>
</dbReference>
<evidence type="ECO:0000259" key="10">
    <source>
        <dbReference type="Pfam" id="PF08501"/>
    </source>
</evidence>
<feature type="binding site" evidence="8">
    <location>
        <position position="86"/>
    </location>
    <ligand>
        <name>shikimate</name>
        <dbReference type="ChEBI" id="CHEBI:36208"/>
    </ligand>
</feature>
<keyword evidence="13" id="KW-1185">Reference proteome</keyword>
<dbReference type="Pfam" id="PF08501">
    <property type="entry name" value="Shikimate_dh_N"/>
    <property type="match status" value="1"/>
</dbReference>
<feature type="binding site" evidence="8">
    <location>
        <begin position="151"/>
        <end position="156"/>
    </location>
    <ligand>
        <name>NADP(+)</name>
        <dbReference type="ChEBI" id="CHEBI:58349"/>
    </ligand>
</feature>
<dbReference type="RefSeq" id="WP_131905407.1">
    <property type="nucleotide sequence ID" value="NZ_BAAAFU010000004.1"/>
</dbReference>
<accession>A0A4R1F1C1</accession>
<dbReference type="Proteomes" id="UP000294887">
    <property type="component" value="Unassembled WGS sequence"/>
</dbReference>
<dbReference type="PANTHER" id="PTHR21089:SF1">
    <property type="entry name" value="BIFUNCTIONAL 3-DEHYDROQUINATE DEHYDRATASE_SHIKIMATE DEHYDROGENASE, CHLOROPLASTIC"/>
    <property type="match status" value="1"/>
</dbReference>
<feature type="binding site" evidence="8">
    <location>
        <begin position="14"/>
        <end position="16"/>
    </location>
    <ligand>
        <name>shikimate</name>
        <dbReference type="ChEBI" id="CHEBI:36208"/>
    </ligand>
</feature>
<feature type="binding site" evidence="8">
    <location>
        <begin position="127"/>
        <end position="131"/>
    </location>
    <ligand>
        <name>NADP(+)</name>
        <dbReference type="ChEBI" id="CHEBI:58349"/>
    </ligand>
</feature>
<feature type="binding site" evidence="8">
    <location>
        <position position="61"/>
    </location>
    <ligand>
        <name>shikimate</name>
        <dbReference type="ChEBI" id="CHEBI:36208"/>
    </ligand>
</feature>
<feature type="domain" description="Quinate/shikimate 5-dehydrogenase/glutamyl-tRNA reductase" evidence="9">
    <location>
        <begin position="110"/>
        <end position="199"/>
    </location>
</feature>
<gene>
    <name evidence="8" type="primary">aroE</name>
    <name evidence="12" type="ORF">EV695_1602</name>
</gene>
<dbReference type="GO" id="GO:0009423">
    <property type="term" value="P:chorismate biosynthetic process"/>
    <property type="evidence" value="ECO:0007669"/>
    <property type="project" value="UniProtKB-UniRule"/>
</dbReference>
<dbReference type="Pfam" id="PF18317">
    <property type="entry name" value="SDH_C"/>
    <property type="match status" value="1"/>
</dbReference>
<evidence type="ECO:0000256" key="1">
    <source>
        <dbReference type="ARBA" id="ARBA00004871"/>
    </source>
</evidence>
<dbReference type="InterPro" id="IPR006151">
    <property type="entry name" value="Shikm_DH/Glu-tRNA_Rdtase"/>
</dbReference>
<dbReference type="AlphaFoldDB" id="A0A4R1F1C1"/>
<dbReference type="GO" id="GO:0009073">
    <property type="term" value="P:aromatic amino acid family biosynthetic process"/>
    <property type="evidence" value="ECO:0007669"/>
    <property type="project" value="UniProtKB-KW"/>
</dbReference>
<evidence type="ECO:0000259" key="11">
    <source>
        <dbReference type="Pfam" id="PF18317"/>
    </source>
</evidence>